<keyword evidence="6 13" id="KW-0285">Flavoprotein</keyword>
<evidence type="ECO:0000256" key="1">
    <source>
        <dbReference type="ARBA" id="ARBA00004496"/>
    </source>
</evidence>
<comment type="miscellaneous">
    <text evidence="13">The active site is a redox-active disulfide bond.</text>
</comment>
<dbReference type="PRINTS" id="PR00368">
    <property type="entry name" value="FADPNR"/>
</dbReference>
<evidence type="ECO:0000259" key="15">
    <source>
        <dbReference type="Pfam" id="PF07992"/>
    </source>
</evidence>
<dbReference type="GeneID" id="92962908"/>
<organism evidence="16 17">
    <name type="scientific">Caldifermentibacillus hisashii</name>
    <dbReference type="NCBI Taxonomy" id="996558"/>
    <lineage>
        <taxon>Bacteria</taxon>
        <taxon>Bacillati</taxon>
        <taxon>Bacillota</taxon>
        <taxon>Bacilli</taxon>
        <taxon>Bacillales</taxon>
        <taxon>Bacillaceae</taxon>
        <taxon>Caldifermentibacillus</taxon>
    </lineage>
</organism>
<evidence type="ECO:0000256" key="7">
    <source>
        <dbReference type="ARBA" id="ARBA00022827"/>
    </source>
</evidence>
<evidence type="ECO:0000313" key="16">
    <source>
        <dbReference type="EMBL" id="MEL3959322.1"/>
    </source>
</evidence>
<dbReference type="PANTHER" id="PTHR22912:SF217">
    <property type="entry name" value="DIHYDROLIPOYL DEHYDROGENASE"/>
    <property type="match status" value="1"/>
</dbReference>
<gene>
    <name evidence="16" type="primary">lpdA</name>
    <name evidence="16" type="ORF">NST17_19400</name>
</gene>
<feature type="domain" description="FAD/NAD(P)-binding" evidence="15">
    <location>
        <begin position="5"/>
        <end position="312"/>
    </location>
</feature>
<reference evidence="16 17" key="1">
    <citation type="submission" date="2024-03" db="EMBL/GenBank/DDBJ databases">
        <title>Bacilli Hybrid Assemblies.</title>
        <authorList>
            <person name="Kovac J."/>
        </authorList>
    </citation>
    <scope>NUCLEOTIDE SEQUENCE [LARGE SCALE GENOMIC DNA]</scope>
    <source>
        <strain evidence="16 17">FSL M8-0022</strain>
    </source>
</reference>
<evidence type="ECO:0000256" key="10">
    <source>
        <dbReference type="ARBA" id="ARBA00023157"/>
    </source>
</evidence>
<dbReference type="SUPFAM" id="SSF55424">
    <property type="entry name" value="FAD/NAD-linked reductases, dimerisation (C-terminal) domain"/>
    <property type="match status" value="1"/>
</dbReference>
<dbReference type="PIRSF" id="PIRSF000350">
    <property type="entry name" value="Mercury_reductase_MerA"/>
    <property type="match status" value="1"/>
</dbReference>
<dbReference type="InterPro" id="IPR001100">
    <property type="entry name" value="Pyr_nuc-diS_OxRdtase"/>
</dbReference>
<evidence type="ECO:0000313" key="17">
    <source>
        <dbReference type="Proteomes" id="UP001459714"/>
    </source>
</evidence>
<comment type="similarity">
    <text evidence="2 13">Belongs to the class-I pyridine nucleotide-disulfide oxidoreductase family.</text>
</comment>
<dbReference type="InterPro" id="IPR036188">
    <property type="entry name" value="FAD/NAD-bd_sf"/>
</dbReference>
<comment type="cofactor">
    <cofactor evidence="13">
        <name>FAD</name>
        <dbReference type="ChEBI" id="CHEBI:57692"/>
    </cofactor>
    <text evidence="13">Binds 1 FAD per subunit.</text>
</comment>
<evidence type="ECO:0000256" key="11">
    <source>
        <dbReference type="ARBA" id="ARBA00023284"/>
    </source>
</evidence>
<keyword evidence="7 13" id="KW-0274">FAD</keyword>
<protein>
    <recommendedName>
        <fullName evidence="4 13">Dihydrolipoyl dehydrogenase</fullName>
        <ecNumber evidence="3 13">1.8.1.4</ecNumber>
    </recommendedName>
</protein>
<dbReference type="PROSITE" id="PS00076">
    <property type="entry name" value="PYRIDINE_REDOX_1"/>
    <property type="match status" value="1"/>
</dbReference>
<dbReference type="InterPro" id="IPR016156">
    <property type="entry name" value="FAD/NAD-linked_Rdtase_dimer_sf"/>
</dbReference>
<evidence type="ECO:0000256" key="9">
    <source>
        <dbReference type="ARBA" id="ARBA00023027"/>
    </source>
</evidence>
<keyword evidence="10" id="KW-1015">Disulfide bond</keyword>
<comment type="subcellular location">
    <subcellularLocation>
        <location evidence="1">Cytoplasm</location>
    </subcellularLocation>
</comment>
<dbReference type="Proteomes" id="UP001459714">
    <property type="component" value="Unassembled WGS sequence"/>
</dbReference>
<proteinExistence type="inferred from homology"/>
<sequence length="451" mass="49524">MMEQFDLIVIGAGPGGYVAAIRAAQKGKQVALIEKASLGGTCLNVGCIPSKTFLQHSEWMEKIKTANQFGILSEVKHIDYARLVERKDQVVGTLVNGIQYLLKKNNITLIQGEAVVKDNLVVVVNNQEFKSKDIILATGSRPFVPPIKGLDKVAYYTTDNFFDLKKQPTELVIIGGGVIGIELAFAMAPLGTKVTVVEVADDILLTEDNEARNVIKRKMDQLGIQYYTKVTIQEVTNNEVILQNQKIPYTELLVATGRKPNIEIVSALNLELDEKKKFIKVNGKFLTSRNHVYAIGDLIGGFQLAHAASKEGLTAVSAILNENHLPYNPDEIPRCVYTHPEIASFGLSEEQAKLKGYEVVTKKMSFQGNGRAIAMGETEGFVKIITEKKYHEILGAVVVGANATELINQILAVKHSEGRIEELATLVYGHPNLSEVIGETAESILFKAIHE</sequence>
<evidence type="ECO:0000256" key="4">
    <source>
        <dbReference type="ARBA" id="ARBA00016961"/>
    </source>
</evidence>
<dbReference type="SUPFAM" id="SSF51905">
    <property type="entry name" value="FAD/NAD(P)-binding domain"/>
    <property type="match status" value="2"/>
</dbReference>
<dbReference type="RefSeq" id="WP_176458943.1">
    <property type="nucleotide sequence ID" value="NZ_CP155465.1"/>
</dbReference>
<keyword evidence="11 13" id="KW-0676">Redox-active center</keyword>
<dbReference type="Pfam" id="PF02852">
    <property type="entry name" value="Pyr_redox_dim"/>
    <property type="match status" value="1"/>
</dbReference>
<dbReference type="EMBL" id="JBBYAK010000001">
    <property type="protein sequence ID" value="MEL3959322.1"/>
    <property type="molecule type" value="Genomic_DNA"/>
</dbReference>
<dbReference type="Pfam" id="PF07992">
    <property type="entry name" value="Pyr_redox_2"/>
    <property type="match status" value="1"/>
</dbReference>
<keyword evidence="17" id="KW-1185">Reference proteome</keyword>
<name>A0ABU9K2F4_9BACI</name>
<evidence type="ECO:0000256" key="8">
    <source>
        <dbReference type="ARBA" id="ARBA00023002"/>
    </source>
</evidence>
<dbReference type="Gene3D" id="3.30.390.30">
    <property type="match status" value="1"/>
</dbReference>
<keyword evidence="9 13" id="KW-0520">NAD</keyword>
<dbReference type="GO" id="GO:0004148">
    <property type="term" value="F:dihydrolipoyl dehydrogenase (NADH) activity"/>
    <property type="evidence" value="ECO:0007669"/>
    <property type="project" value="UniProtKB-EC"/>
</dbReference>
<dbReference type="PANTHER" id="PTHR22912">
    <property type="entry name" value="DISULFIDE OXIDOREDUCTASE"/>
    <property type="match status" value="1"/>
</dbReference>
<feature type="domain" description="Pyridine nucleotide-disulphide oxidoreductase dimerisation" evidence="14">
    <location>
        <begin position="332"/>
        <end position="440"/>
    </location>
</feature>
<evidence type="ECO:0000256" key="12">
    <source>
        <dbReference type="ARBA" id="ARBA00049187"/>
    </source>
</evidence>
<evidence type="ECO:0000256" key="6">
    <source>
        <dbReference type="ARBA" id="ARBA00022630"/>
    </source>
</evidence>
<evidence type="ECO:0000256" key="13">
    <source>
        <dbReference type="RuleBase" id="RU003692"/>
    </source>
</evidence>
<dbReference type="Gene3D" id="3.50.50.60">
    <property type="entry name" value="FAD/NAD(P)-binding domain"/>
    <property type="match status" value="2"/>
</dbReference>
<dbReference type="InterPro" id="IPR012999">
    <property type="entry name" value="Pyr_OxRdtase_I_AS"/>
</dbReference>
<evidence type="ECO:0000259" key="14">
    <source>
        <dbReference type="Pfam" id="PF02852"/>
    </source>
</evidence>
<keyword evidence="5" id="KW-0963">Cytoplasm</keyword>
<dbReference type="NCBIfam" id="TIGR01350">
    <property type="entry name" value="lipoamide_DH"/>
    <property type="match status" value="1"/>
</dbReference>
<dbReference type="PRINTS" id="PR00411">
    <property type="entry name" value="PNDRDTASEI"/>
</dbReference>
<dbReference type="InterPro" id="IPR050151">
    <property type="entry name" value="Class-I_Pyr_Nuc-Dis_Oxidored"/>
</dbReference>
<evidence type="ECO:0000256" key="2">
    <source>
        <dbReference type="ARBA" id="ARBA00007532"/>
    </source>
</evidence>
<dbReference type="InterPro" id="IPR023753">
    <property type="entry name" value="FAD/NAD-binding_dom"/>
</dbReference>
<dbReference type="EC" id="1.8.1.4" evidence="3 13"/>
<evidence type="ECO:0000256" key="5">
    <source>
        <dbReference type="ARBA" id="ARBA00022490"/>
    </source>
</evidence>
<accession>A0ABU9K2F4</accession>
<keyword evidence="8 13" id="KW-0560">Oxidoreductase</keyword>
<evidence type="ECO:0000256" key="3">
    <source>
        <dbReference type="ARBA" id="ARBA00012608"/>
    </source>
</evidence>
<dbReference type="InterPro" id="IPR004099">
    <property type="entry name" value="Pyr_nucl-diS_OxRdtase_dimer"/>
</dbReference>
<comment type="caution">
    <text evidence="16">The sequence shown here is derived from an EMBL/GenBank/DDBJ whole genome shotgun (WGS) entry which is preliminary data.</text>
</comment>
<comment type="catalytic activity">
    <reaction evidence="12 13">
        <text>N(6)-[(R)-dihydrolipoyl]-L-lysyl-[protein] + NAD(+) = N(6)-[(R)-lipoyl]-L-lysyl-[protein] + NADH + H(+)</text>
        <dbReference type="Rhea" id="RHEA:15045"/>
        <dbReference type="Rhea" id="RHEA-COMP:10474"/>
        <dbReference type="Rhea" id="RHEA-COMP:10475"/>
        <dbReference type="ChEBI" id="CHEBI:15378"/>
        <dbReference type="ChEBI" id="CHEBI:57540"/>
        <dbReference type="ChEBI" id="CHEBI:57945"/>
        <dbReference type="ChEBI" id="CHEBI:83099"/>
        <dbReference type="ChEBI" id="CHEBI:83100"/>
        <dbReference type="EC" id="1.8.1.4"/>
    </reaction>
</comment>
<dbReference type="InterPro" id="IPR006258">
    <property type="entry name" value="Lipoamide_DH"/>
</dbReference>